<dbReference type="AlphaFoldDB" id="A0A336MUD4"/>
<feature type="region of interest" description="Disordered" evidence="1">
    <location>
        <begin position="287"/>
        <end position="307"/>
    </location>
</feature>
<feature type="chain" id="PRO_5016312785" evidence="2">
    <location>
        <begin position="28"/>
        <end position="307"/>
    </location>
</feature>
<keyword evidence="2" id="KW-0732">Signal</keyword>
<organism evidence="3">
    <name type="scientific">Culicoides sonorensis</name>
    <name type="common">Biting midge</name>
    <dbReference type="NCBI Taxonomy" id="179676"/>
    <lineage>
        <taxon>Eukaryota</taxon>
        <taxon>Metazoa</taxon>
        <taxon>Ecdysozoa</taxon>
        <taxon>Arthropoda</taxon>
        <taxon>Hexapoda</taxon>
        <taxon>Insecta</taxon>
        <taxon>Pterygota</taxon>
        <taxon>Neoptera</taxon>
        <taxon>Endopterygota</taxon>
        <taxon>Diptera</taxon>
        <taxon>Nematocera</taxon>
        <taxon>Chironomoidea</taxon>
        <taxon>Ceratopogonidae</taxon>
        <taxon>Ceratopogoninae</taxon>
        <taxon>Culicoides</taxon>
        <taxon>Monoculicoides</taxon>
    </lineage>
</organism>
<evidence type="ECO:0000313" key="3">
    <source>
        <dbReference type="EMBL" id="SSX29578.1"/>
    </source>
</evidence>
<feature type="signal peptide" evidence="2">
    <location>
        <begin position="1"/>
        <end position="27"/>
    </location>
</feature>
<evidence type="ECO:0000256" key="2">
    <source>
        <dbReference type="SAM" id="SignalP"/>
    </source>
</evidence>
<dbReference type="EMBL" id="UFQT01001229">
    <property type="protein sequence ID" value="SSX29578.1"/>
    <property type="molecule type" value="Genomic_DNA"/>
</dbReference>
<reference evidence="3" key="1">
    <citation type="submission" date="2018-07" db="EMBL/GenBank/DDBJ databases">
        <authorList>
            <person name="Quirk P.G."/>
            <person name="Krulwich T.A."/>
        </authorList>
    </citation>
    <scope>NUCLEOTIDE SEQUENCE</scope>
</reference>
<evidence type="ECO:0000256" key="1">
    <source>
        <dbReference type="SAM" id="MobiDB-lite"/>
    </source>
</evidence>
<gene>
    <name evidence="3" type="primary">CSON001477</name>
</gene>
<accession>A0A336MUD4</accession>
<proteinExistence type="predicted"/>
<protein>
    <submittedName>
        <fullName evidence="3">CSON001477 protein</fullName>
    </submittedName>
</protein>
<sequence length="307" mass="35873">MLFYILTALSHNLLILHLEYFLVSVIARCKHVVKSNLFVKSFKMSISKTLRFILSEFQLSNEYRDLFLVFEFNSHQDFKLLKDDKYKQVLYEYVYENKEDFPKLYQTGIGTSKADFKFNVIVRGRLERIADWVMEKGEIYFRLIEKECNSSTSSPENTIERNNVSNFASFPDTHVKQYRLRNHINESLDFSNPLLSKDMLLNRLNKQAAKVYKKYCLNINGNGNGFVYVDLAKENRKLLGWIGCEYCNKAIAIPFRVKQSKFSQWNLSNFNEHLLIHTSKKSSCSINDSHSQDTAQPIIGTQNSECN</sequence>
<name>A0A336MUD4_CULSO</name>
<dbReference type="VEuPathDB" id="VectorBase:CSON001477"/>